<sequence length="342" mass="38295">MSQSKAGLSHGSFISHDNQQDSGDNLLTALVSGCTAAAFTATVTYPFDFIKTQQQMNNDAYMKKFKIPGNYPSTLGQLYKGGSALVLGSIMKNGTRLISYNWATKFMAIDSHHGQTNKTTAPRIVIAGIMSATIETAWLVPFENIKITMIQNQSLKNELLRTKDIGYDITGHKVGHGHGQHHSNPKQSKPIFAKQYCSPNAYYTAEIIDQKVKNKTRFAPPKSKLVNQIESLKAYYNQHPSLTLFGTVKEIYRLRGIRGFMAGTFITYTRQIAISWVWFSSYNAVRQLVNPQLSEKRMVWTEAHGNPADSIAHFLFTCCNNSYPAVGCYQNPLAAEKREIYL</sequence>
<dbReference type="PANTHER" id="PTHR45788">
    <property type="entry name" value="SUCCINATE/FUMARATE MITOCHONDRIAL TRANSPORTER-RELATED"/>
    <property type="match status" value="1"/>
</dbReference>
<dbReference type="GO" id="GO:0031966">
    <property type="term" value="C:mitochondrial membrane"/>
    <property type="evidence" value="ECO:0007669"/>
    <property type="project" value="UniProtKB-SubCell"/>
</dbReference>
<comment type="subcellular location">
    <subcellularLocation>
        <location evidence="2">Mitochondrion membrane</location>
        <topology evidence="2">Multi-pass membrane protein</topology>
    </subcellularLocation>
</comment>
<dbReference type="SUPFAM" id="SSF103506">
    <property type="entry name" value="Mitochondrial carrier"/>
    <property type="match status" value="1"/>
</dbReference>
<evidence type="ECO:0000256" key="3">
    <source>
        <dbReference type="ARBA" id="ARBA00006375"/>
    </source>
</evidence>
<evidence type="ECO:0000256" key="1">
    <source>
        <dbReference type="ARBA" id="ARBA00002238"/>
    </source>
</evidence>
<dbReference type="InterPro" id="IPR023395">
    <property type="entry name" value="MCP_dom_sf"/>
</dbReference>
<dbReference type="InParanoid" id="A5DU28"/>
<evidence type="ECO:0000313" key="14">
    <source>
        <dbReference type="Proteomes" id="UP000001996"/>
    </source>
</evidence>
<dbReference type="AlphaFoldDB" id="A5DU28"/>
<evidence type="ECO:0000256" key="9">
    <source>
        <dbReference type="ARBA" id="ARBA00023128"/>
    </source>
</evidence>
<keyword evidence="9" id="KW-0496">Mitochondrion</keyword>
<dbReference type="GO" id="GO:0006843">
    <property type="term" value="P:mitochondrial citrate transmembrane transport"/>
    <property type="evidence" value="ECO:0007669"/>
    <property type="project" value="TreeGrafter"/>
</dbReference>
<evidence type="ECO:0000256" key="11">
    <source>
        <dbReference type="PROSITE-ProRule" id="PRU00282"/>
    </source>
</evidence>
<dbReference type="HOGENOM" id="CLU_015166_5_1_1"/>
<dbReference type="EMBL" id="CH981524">
    <property type="protein sequence ID" value="EDK42686.1"/>
    <property type="molecule type" value="Genomic_DNA"/>
</dbReference>
<evidence type="ECO:0000256" key="7">
    <source>
        <dbReference type="ARBA" id="ARBA00022737"/>
    </source>
</evidence>
<evidence type="ECO:0000256" key="12">
    <source>
        <dbReference type="RuleBase" id="RU000488"/>
    </source>
</evidence>
<protein>
    <recommendedName>
        <fullName evidence="4">Mitochondrial thiamine pyrophosphate carrier 1</fullName>
    </recommendedName>
</protein>
<evidence type="ECO:0000256" key="8">
    <source>
        <dbReference type="ARBA" id="ARBA00022989"/>
    </source>
</evidence>
<keyword evidence="14" id="KW-1185">Reference proteome</keyword>
<keyword evidence="7" id="KW-0677">Repeat</keyword>
<keyword evidence="6 11" id="KW-0812">Transmembrane</keyword>
<dbReference type="VEuPathDB" id="FungiDB:LELG_00864"/>
<dbReference type="Gene3D" id="1.50.40.10">
    <property type="entry name" value="Mitochondrial carrier domain"/>
    <property type="match status" value="1"/>
</dbReference>
<keyword evidence="10 11" id="KW-0472">Membrane</keyword>
<dbReference type="OrthoDB" id="44467at2759"/>
<comment type="function">
    <text evidence="1">Mitochondrial transporter that mediates uptake of thiamine pyrophosphate (ThPP) into mitochondria.</text>
</comment>
<dbReference type="InterPro" id="IPR018108">
    <property type="entry name" value="MCP_transmembrane"/>
</dbReference>
<dbReference type="PROSITE" id="PS50920">
    <property type="entry name" value="SOLCAR"/>
    <property type="match status" value="1"/>
</dbReference>
<dbReference type="GO" id="GO:0071913">
    <property type="term" value="F:citrate secondary active transmembrane transporter activity"/>
    <property type="evidence" value="ECO:0007669"/>
    <property type="project" value="TreeGrafter"/>
</dbReference>
<reference evidence="13 14" key="1">
    <citation type="journal article" date="2009" name="Nature">
        <title>Evolution of pathogenicity and sexual reproduction in eight Candida genomes.</title>
        <authorList>
            <person name="Butler G."/>
            <person name="Rasmussen M.D."/>
            <person name="Lin M.F."/>
            <person name="Santos M.A."/>
            <person name="Sakthikumar S."/>
            <person name="Munro C.A."/>
            <person name="Rheinbay E."/>
            <person name="Grabherr M."/>
            <person name="Forche A."/>
            <person name="Reedy J.L."/>
            <person name="Agrafioti I."/>
            <person name="Arnaud M.B."/>
            <person name="Bates S."/>
            <person name="Brown A.J."/>
            <person name="Brunke S."/>
            <person name="Costanzo M.C."/>
            <person name="Fitzpatrick D.A."/>
            <person name="de Groot P.W."/>
            <person name="Harris D."/>
            <person name="Hoyer L.L."/>
            <person name="Hube B."/>
            <person name="Klis F.M."/>
            <person name="Kodira C."/>
            <person name="Lennard N."/>
            <person name="Logue M.E."/>
            <person name="Martin R."/>
            <person name="Neiman A.M."/>
            <person name="Nikolaou E."/>
            <person name="Quail M.A."/>
            <person name="Quinn J."/>
            <person name="Santos M.C."/>
            <person name="Schmitzberger F.F."/>
            <person name="Sherlock G."/>
            <person name="Shah P."/>
            <person name="Silverstein K.A."/>
            <person name="Skrzypek M.S."/>
            <person name="Soll D."/>
            <person name="Staggs R."/>
            <person name="Stansfield I."/>
            <person name="Stumpf M.P."/>
            <person name="Sudbery P.E."/>
            <person name="Srikantha T."/>
            <person name="Zeng Q."/>
            <person name="Berman J."/>
            <person name="Berriman M."/>
            <person name="Heitman J."/>
            <person name="Gow N.A."/>
            <person name="Lorenz M.C."/>
            <person name="Birren B.W."/>
            <person name="Kellis M."/>
            <person name="Cuomo C.A."/>
        </authorList>
    </citation>
    <scope>NUCLEOTIDE SEQUENCE [LARGE SCALE GENOMIC DNA]</scope>
    <source>
        <strain evidence="14">ATCC 11503 / BCRC 21390 / CBS 2605 / JCM 1781 / NBRC 1676 / NRRL YB-4239</strain>
    </source>
</reference>
<name>A5DU28_LODEL</name>
<dbReference type="InterPro" id="IPR049563">
    <property type="entry name" value="TXTP-like"/>
</dbReference>
<keyword evidence="5 12" id="KW-0813">Transport</keyword>
<dbReference type="PANTHER" id="PTHR45788:SF5">
    <property type="entry name" value="AFR253WP"/>
    <property type="match status" value="1"/>
</dbReference>
<dbReference type="Proteomes" id="UP000001996">
    <property type="component" value="Unassembled WGS sequence"/>
</dbReference>
<dbReference type="GeneID" id="5235428"/>
<evidence type="ECO:0000256" key="10">
    <source>
        <dbReference type="ARBA" id="ARBA00023136"/>
    </source>
</evidence>
<evidence type="ECO:0000256" key="4">
    <source>
        <dbReference type="ARBA" id="ARBA00021935"/>
    </source>
</evidence>
<accession>A5DU28</accession>
<dbReference type="KEGG" id="lel:PVL30_000832"/>
<keyword evidence="8" id="KW-1133">Transmembrane helix</keyword>
<organism evidence="13 14">
    <name type="scientific">Lodderomyces elongisporus (strain ATCC 11503 / CBS 2605 / JCM 1781 / NBRC 1676 / NRRL YB-4239)</name>
    <name type="common">Yeast</name>
    <name type="synonym">Saccharomyces elongisporus</name>
    <dbReference type="NCBI Taxonomy" id="379508"/>
    <lineage>
        <taxon>Eukaryota</taxon>
        <taxon>Fungi</taxon>
        <taxon>Dikarya</taxon>
        <taxon>Ascomycota</taxon>
        <taxon>Saccharomycotina</taxon>
        <taxon>Pichiomycetes</taxon>
        <taxon>Debaryomycetaceae</taxon>
        <taxon>Candida/Lodderomyces clade</taxon>
        <taxon>Lodderomyces</taxon>
    </lineage>
</organism>
<dbReference type="Pfam" id="PF00153">
    <property type="entry name" value="Mito_carr"/>
    <property type="match status" value="2"/>
</dbReference>
<gene>
    <name evidence="13" type="ORF">LELG_00864</name>
</gene>
<evidence type="ECO:0000256" key="6">
    <source>
        <dbReference type="ARBA" id="ARBA00022692"/>
    </source>
</evidence>
<dbReference type="eggNOG" id="KOG0756">
    <property type="taxonomic scope" value="Eukaryota"/>
</dbReference>
<feature type="repeat" description="Solcar" evidence="11">
    <location>
        <begin position="24"/>
        <end position="106"/>
    </location>
</feature>
<evidence type="ECO:0000256" key="5">
    <source>
        <dbReference type="ARBA" id="ARBA00022448"/>
    </source>
</evidence>
<proteinExistence type="inferred from homology"/>
<evidence type="ECO:0000256" key="2">
    <source>
        <dbReference type="ARBA" id="ARBA00004225"/>
    </source>
</evidence>
<evidence type="ECO:0000313" key="13">
    <source>
        <dbReference type="EMBL" id="EDK42686.1"/>
    </source>
</evidence>
<comment type="similarity">
    <text evidence="3 12">Belongs to the mitochondrial carrier (TC 2.A.29) family.</text>
</comment>
<dbReference type="OMA" id="TRMQSKY"/>